<dbReference type="InterPro" id="IPR001624">
    <property type="entry name" value="FliE"/>
</dbReference>
<organism evidence="5 6">
    <name type="scientific">Aequitasia blattaphilus</name>
    <dbReference type="NCBI Taxonomy" id="2949332"/>
    <lineage>
        <taxon>Bacteria</taxon>
        <taxon>Bacillati</taxon>
        <taxon>Bacillota</taxon>
        <taxon>Clostridia</taxon>
        <taxon>Lachnospirales</taxon>
        <taxon>Lachnospiraceae</taxon>
        <taxon>Aequitasia</taxon>
    </lineage>
</organism>
<keyword evidence="6" id="KW-1185">Reference proteome</keyword>
<dbReference type="EMBL" id="JAMZFW010000011">
    <property type="protein sequence ID" value="MCP1102502.1"/>
    <property type="molecule type" value="Genomic_DNA"/>
</dbReference>
<evidence type="ECO:0000256" key="1">
    <source>
        <dbReference type="ARBA" id="ARBA00004117"/>
    </source>
</evidence>
<dbReference type="RefSeq" id="WP_262066288.1">
    <property type="nucleotide sequence ID" value="NZ_JAMXOD010000011.1"/>
</dbReference>
<evidence type="ECO:0000256" key="4">
    <source>
        <dbReference type="HAMAP-Rule" id="MF_00724"/>
    </source>
</evidence>
<accession>A0ABT1EDF4</accession>
<comment type="caution">
    <text evidence="5">The sequence shown here is derived from an EMBL/GenBank/DDBJ whole genome shotgun (WGS) entry which is preliminary data.</text>
</comment>
<keyword evidence="5" id="KW-0966">Cell projection</keyword>
<sequence>MENNFISPIKPANSLNELHRLSKTNSSEGTFFKGIFEDAVSTVKDSENNLANQQYLLATGQIDDAHTVQVAASEAQLAVDMLVQLRNKALESYNELMRTSL</sequence>
<dbReference type="HAMAP" id="MF_00724">
    <property type="entry name" value="FliE"/>
    <property type="match status" value="1"/>
</dbReference>
<dbReference type="PRINTS" id="PR01006">
    <property type="entry name" value="FLGHOOKFLIE"/>
</dbReference>
<protein>
    <recommendedName>
        <fullName evidence="4">Flagellar hook-basal body complex protein FliE</fullName>
    </recommendedName>
</protein>
<dbReference type="PANTHER" id="PTHR34653:SF1">
    <property type="entry name" value="FLAGELLAR HOOK-BASAL BODY COMPLEX PROTEIN FLIE"/>
    <property type="match status" value="1"/>
</dbReference>
<evidence type="ECO:0000256" key="3">
    <source>
        <dbReference type="ARBA" id="ARBA00023143"/>
    </source>
</evidence>
<dbReference type="PANTHER" id="PTHR34653">
    <property type="match status" value="1"/>
</dbReference>
<keyword evidence="3 4" id="KW-0975">Bacterial flagellum</keyword>
<dbReference type="Pfam" id="PF02049">
    <property type="entry name" value="FliE"/>
    <property type="match status" value="1"/>
</dbReference>
<dbReference type="Proteomes" id="UP001523566">
    <property type="component" value="Unassembled WGS sequence"/>
</dbReference>
<evidence type="ECO:0000313" key="5">
    <source>
        <dbReference type="EMBL" id="MCP1102502.1"/>
    </source>
</evidence>
<reference evidence="5 6" key="1">
    <citation type="journal article" date="2022" name="Genome Biol. Evol.">
        <title>Host diet, physiology and behaviors set the stage for Lachnospiraceae cladogenesis.</title>
        <authorList>
            <person name="Vera-Ponce De Leon A."/>
            <person name="Schneider M."/>
            <person name="Jahnes B.C."/>
            <person name="Sadowski V."/>
            <person name="Camuy-Velez L.A."/>
            <person name="Duan J."/>
            <person name="Sabree Z.L."/>
        </authorList>
    </citation>
    <scope>NUCLEOTIDE SEQUENCE [LARGE SCALE GENOMIC DNA]</scope>
    <source>
        <strain evidence="5 6">PAL113</strain>
    </source>
</reference>
<evidence type="ECO:0000256" key="2">
    <source>
        <dbReference type="ARBA" id="ARBA00009272"/>
    </source>
</evidence>
<gene>
    <name evidence="4" type="primary">fliE</name>
    <name evidence="5" type="ORF">NK125_08765</name>
</gene>
<comment type="subcellular location">
    <subcellularLocation>
        <location evidence="1 4">Bacterial flagellum basal body</location>
    </subcellularLocation>
</comment>
<proteinExistence type="inferred from homology"/>
<evidence type="ECO:0000313" key="6">
    <source>
        <dbReference type="Proteomes" id="UP001523566"/>
    </source>
</evidence>
<comment type="similarity">
    <text evidence="2 4">Belongs to the FliE family.</text>
</comment>
<keyword evidence="5" id="KW-0282">Flagellum</keyword>
<name>A0ABT1EDF4_9FIRM</name>
<keyword evidence="5" id="KW-0969">Cilium</keyword>